<dbReference type="RefSeq" id="WP_260976573.1">
    <property type="nucleotide sequence ID" value="NZ_JAOANI010000019.1"/>
</dbReference>
<name>A0A9X2WH80_9GAMM</name>
<dbReference type="Proteomes" id="UP001147830">
    <property type="component" value="Unassembled WGS sequence"/>
</dbReference>
<evidence type="ECO:0000256" key="1">
    <source>
        <dbReference type="SAM" id="Phobius"/>
    </source>
</evidence>
<keyword evidence="1" id="KW-0812">Transmembrane</keyword>
<proteinExistence type="predicted"/>
<comment type="caution">
    <text evidence="2">The sequence shown here is derived from an EMBL/GenBank/DDBJ whole genome shotgun (WGS) entry which is preliminary data.</text>
</comment>
<keyword evidence="1" id="KW-1133">Transmembrane helix</keyword>
<protein>
    <submittedName>
        <fullName evidence="2">Uncharacterized protein</fullName>
    </submittedName>
</protein>
<reference evidence="2" key="1">
    <citation type="journal article" date="2022" name="Front. Microbiol.">
        <title>Genome-based taxonomic rearrangement of Oceanobacter-related bacteria including the description of Thalassolituus hydrocarbonoclasticus sp. nov. and Thalassolituus pacificus sp. nov. and emended description of the genus Thalassolituus.</title>
        <authorList>
            <person name="Dong C."/>
            <person name="Wei L."/>
            <person name="Wang J."/>
            <person name="Lai Q."/>
            <person name="Huang Z."/>
            <person name="Shao Z."/>
        </authorList>
    </citation>
    <scope>NUCLEOTIDE SEQUENCE</scope>
    <source>
        <strain evidence="2">59MF3M-4</strain>
    </source>
</reference>
<evidence type="ECO:0000313" key="3">
    <source>
        <dbReference type="Proteomes" id="UP001147830"/>
    </source>
</evidence>
<keyword evidence="3" id="KW-1185">Reference proteome</keyword>
<gene>
    <name evidence="2" type="ORF">NYR02_11885</name>
</gene>
<dbReference type="AlphaFoldDB" id="A0A9X2WH80"/>
<keyword evidence="1" id="KW-0472">Membrane</keyword>
<reference evidence="2" key="2">
    <citation type="submission" date="2022-08" db="EMBL/GenBank/DDBJ databases">
        <authorList>
            <person name="Dong C."/>
        </authorList>
    </citation>
    <scope>NUCLEOTIDE SEQUENCE</scope>
    <source>
        <strain evidence="2">59MF3M-4</strain>
    </source>
</reference>
<accession>A0A9X2WH80</accession>
<dbReference type="EMBL" id="JAOANI010000019">
    <property type="protein sequence ID" value="MCT7359712.1"/>
    <property type="molecule type" value="Genomic_DNA"/>
</dbReference>
<evidence type="ECO:0000313" key="2">
    <source>
        <dbReference type="EMBL" id="MCT7359712.1"/>
    </source>
</evidence>
<organism evidence="2 3">
    <name type="scientific">Thalassolituus pacificus</name>
    <dbReference type="NCBI Taxonomy" id="2975440"/>
    <lineage>
        <taxon>Bacteria</taxon>
        <taxon>Pseudomonadati</taxon>
        <taxon>Pseudomonadota</taxon>
        <taxon>Gammaproteobacteria</taxon>
        <taxon>Oceanospirillales</taxon>
        <taxon>Oceanospirillaceae</taxon>
        <taxon>Thalassolituus</taxon>
    </lineage>
</organism>
<sequence length="48" mass="5365">MLIKRPTSHQDDVSVSPVLLTRIYQAEWLAITLVAGCSIYLLIQAIHS</sequence>
<feature type="transmembrane region" description="Helical" evidence="1">
    <location>
        <begin position="23"/>
        <end position="43"/>
    </location>
</feature>